<reference evidence="1" key="1">
    <citation type="submission" date="2020-01" db="EMBL/GenBank/DDBJ databases">
        <title>Whole-genome analyses of novel actinobacteria.</title>
        <authorList>
            <person name="Sahin N."/>
        </authorList>
    </citation>
    <scope>NUCLEOTIDE SEQUENCE</scope>
    <source>
        <strain evidence="1">YC537</strain>
    </source>
</reference>
<dbReference type="Proteomes" id="UP000598297">
    <property type="component" value="Unassembled WGS sequence"/>
</dbReference>
<dbReference type="OrthoDB" id="4326671at2"/>
<organism evidence="1 2">
    <name type="scientific">Streptomyces boluensis</name>
    <dbReference type="NCBI Taxonomy" id="1775135"/>
    <lineage>
        <taxon>Bacteria</taxon>
        <taxon>Bacillati</taxon>
        <taxon>Actinomycetota</taxon>
        <taxon>Actinomycetes</taxon>
        <taxon>Kitasatosporales</taxon>
        <taxon>Streptomycetaceae</taxon>
        <taxon>Streptomyces</taxon>
    </lineage>
</organism>
<comment type="caution">
    <text evidence="1">The sequence shown here is derived from an EMBL/GenBank/DDBJ whole genome shotgun (WGS) entry which is preliminary data.</text>
</comment>
<proteinExistence type="predicted"/>
<dbReference type="RefSeq" id="WP_161699188.1">
    <property type="nucleotide sequence ID" value="NZ_JAAAHS010000136.1"/>
</dbReference>
<evidence type="ECO:0000313" key="2">
    <source>
        <dbReference type="Proteomes" id="UP000598297"/>
    </source>
</evidence>
<name>A0A964XLI6_9ACTN</name>
<evidence type="ECO:0000313" key="1">
    <source>
        <dbReference type="EMBL" id="NBE53365.1"/>
    </source>
</evidence>
<keyword evidence="2" id="KW-1185">Reference proteome</keyword>
<dbReference type="AlphaFoldDB" id="A0A964XLI6"/>
<dbReference type="EMBL" id="JAAAHS010000136">
    <property type="protein sequence ID" value="NBE53365.1"/>
    <property type="molecule type" value="Genomic_DNA"/>
</dbReference>
<protein>
    <submittedName>
        <fullName evidence="1">Uncharacterized protein</fullName>
    </submittedName>
</protein>
<sequence>MTDGSGFAADPHSIDGSAHLLTEIAGLLHEGRLDADLGTLARTPAAHAELGAKTEEFARHAADQHQDLVTLLTALSTALKTTGGAYTQVDRATRDGFKSFLETAELSK</sequence>
<accession>A0A964XLI6</accession>
<gene>
    <name evidence="1" type="ORF">GUY60_18450</name>
</gene>